<dbReference type="InterPro" id="IPR058923">
    <property type="entry name" value="RCC1-like_dom"/>
</dbReference>
<dbReference type="Gene3D" id="1.10.472.80">
    <property type="entry name" value="Ypt/Rab-GAP domain of gyp1p, domain 3"/>
    <property type="match status" value="1"/>
</dbReference>
<feature type="repeat" description="RCC1" evidence="2">
    <location>
        <begin position="799"/>
        <end position="854"/>
    </location>
</feature>
<dbReference type="SMART" id="SM00164">
    <property type="entry name" value="TBC"/>
    <property type="match status" value="1"/>
</dbReference>
<keyword evidence="6" id="KW-1185">Reference proteome</keyword>
<dbReference type="InterPro" id="IPR000408">
    <property type="entry name" value="Reg_chr_condens"/>
</dbReference>
<dbReference type="OrthoDB" id="294251at2759"/>
<dbReference type="CDD" id="cd06093">
    <property type="entry name" value="PX_domain"/>
    <property type="match status" value="1"/>
</dbReference>
<dbReference type="Pfam" id="PF13540">
    <property type="entry name" value="RCC1_2"/>
    <property type="match status" value="2"/>
</dbReference>
<dbReference type="PANTHER" id="PTHR22870:SF408">
    <property type="entry name" value="OS09G0560450 PROTEIN"/>
    <property type="match status" value="1"/>
</dbReference>
<dbReference type="Pfam" id="PF00787">
    <property type="entry name" value="PX"/>
    <property type="match status" value="1"/>
</dbReference>
<evidence type="ECO:0000256" key="2">
    <source>
        <dbReference type="PROSITE-ProRule" id="PRU00235"/>
    </source>
</evidence>
<accession>A0A9W6U5Y2</accession>
<feature type="repeat" description="RCC1" evidence="2">
    <location>
        <begin position="562"/>
        <end position="636"/>
    </location>
</feature>
<dbReference type="InterPro" id="IPR035969">
    <property type="entry name" value="Rab-GAP_TBC_sf"/>
</dbReference>
<comment type="caution">
    <text evidence="5">The sequence shown here is derived from an EMBL/GenBank/DDBJ whole genome shotgun (WGS) entry which is preliminary data.</text>
</comment>
<dbReference type="PROSITE" id="PS50012">
    <property type="entry name" value="RCC1_3"/>
    <property type="match status" value="7"/>
</dbReference>
<feature type="compositionally biased region" description="Acidic residues" evidence="3">
    <location>
        <begin position="159"/>
        <end position="175"/>
    </location>
</feature>
<dbReference type="SUPFAM" id="SSF64268">
    <property type="entry name" value="PX domain"/>
    <property type="match status" value="1"/>
</dbReference>
<dbReference type="GO" id="GO:0035091">
    <property type="term" value="F:phosphatidylinositol binding"/>
    <property type="evidence" value="ECO:0007669"/>
    <property type="project" value="InterPro"/>
</dbReference>
<feature type="compositionally biased region" description="Acidic residues" evidence="3">
    <location>
        <begin position="471"/>
        <end position="494"/>
    </location>
</feature>
<evidence type="ECO:0000256" key="3">
    <source>
        <dbReference type="SAM" id="MobiDB-lite"/>
    </source>
</evidence>
<feature type="domain" description="Rab-GAP TBC" evidence="4">
    <location>
        <begin position="1027"/>
        <end position="1234"/>
    </location>
</feature>
<sequence length="1361" mass="149949">MGGLGFALLADVQMLGFYQAQHADGKPFLAYVLQVGAGDAHFLVYRRYSQVAALAAKLHFHPPVGLPPKYALQVFPLSAAQLQQRFDGLQAFLRAVHAHLARQHAAGLHHDAGSSAGLDMQIFCDFVSHHRNRPPRPARGELPDWARPAAAPAWADADSVTDSEDVGLLESDGDSELEHEHEHEQPADVSAHFRNEVLQAEGNLSALWHCVRAYMQATTAWWGATSAVLDEYKRVADMSLFRDAEPGADEATQGGREQDATTHAARLVKALTQVLEAVQPEFERKCEDAVLTPLEALSHEVLPEIKHTYWTRHKSMSGMGAEPTMTDANVRRLQQERETLHAKLRADVQSSMTALVALQNEMLAAMHDQLHGFDRVQRMPRQRSQSQPVLNRRNSRRGQRGISFSVTKTSEQFSSSRLDEYDASTQRQNDTENHDEQGLSTTATNAGAPEAKHAVNDGDNVTETGKRAESVEEDDGSESDDEEGTAEDEVEVESEAERDVEHSANQHVEEPSSHMWVWGRPPSLEGGTPLVLRPKQVSLANGQPIVQVACGGEHLLYLTSTGDVYSYGDNEDKKVVAVTVATDTASADSDSTRGSMNTSFLAPHLVEGLALEKALHRTTIAMIACGAQHSLAITDAGELYTWGSGEDGRLGHGDMRDRAVPRKVMSLLRESVVSASCGGAHTAVLTAKGTVFTFGRGRNGRLGLGDNKWRDTPHQIVGFPQGTRISHVVCGWNFTAALDRQGSIFTWGKTGEGQCGLGYVDKDQVVPCCVEKLREVAGGSPAVDVACGYTHTVVMTASGELYSWGLGEYGQLGTGDVYQPLPARVQLPPDALCAPDQLVRVYCGAFHSIATTEKRVMFAWGLNSYGACGLGHTANKDKPERIDCFSSQTELVVACGHKYTIALEVHPSLYGQPSSSQATVQAGAAVNGLDMPRTLRQLSEGSEASEDDPYLGRVSPGRPTTPPVGTRRHRRGSPPTLAMELSDAPREAIHEKEEELRRAKKLWRTRILRDWEENKDTPLAHSLWRQGIPPSIRARVWPMAIGNKLKVTPEMFKIYRRRAAAYKKDRAAKEKNGAVDGGREHTLALIDTDLPRTFPSLKLFDSSGPYYAFLLEVLETYACYRPDLGYIQGMSYLAAMLCLHMPQDRYLAFQCLANLMVNEHLFTFYLLDADLANVYYTLFDTFLETRLPRLHAHLREIGLFSCSMYLMNWLQTLFLQVLPLESAARVFDNFLLDGTVFLFRTAMAIHELLAPQLLAAEMDTALPLLQRNVIFQDNWNTCVSEQALFDTVATIAVPSHIYSALDRVVNDVFFYEKRGDPDSIGGKKMMAFASGGQSVGIGHVKHERRRMYAISDALNGVLGGF</sequence>
<dbReference type="Gene3D" id="1.10.8.270">
    <property type="entry name" value="putative rabgap domain of human tbc1 domain family member 14 like domains"/>
    <property type="match status" value="1"/>
</dbReference>
<feature type="repeat" description="RCC1" evidence="2">
    <location>
        <begin position="742"/>
        <end position="798"/>
    </location>
</feature>
<dbReference type="Pfam" id="PF00566">
    <property type="entry name" value="RabGAP-TBC"/>
    <property type="match status" value="1"/>
</dbReference>
<feature type="region of interest" description="Disordered" evidence="3">
    <location>
        <begin position="377"/>
        <end position="519"/>
    </location>
</feature>
<dbReference type="SUPFAM" id="SSF50985">
    <property type="entry name" value="RCC1/BLIP-II"/>
    <property type="match status" value="2"/>
</dbReference>
<dbReference type="Gene3D" id="1.10.10.750">
    <property type="entry name" value="Ypt/Rab-GAP domain of gyp1p, domain 1"/>
    <property type="match status" value="1"/>
</dbReference>
<dbReference type="InterPro" id="IPR051210">
    <property type="entry name" value="Ub_ligase/GEF_domain"/>
</dbReference>
<feature type="compositionally biased region" description="Basic and acidic residues" evidence="3">
    <location>
        <begin position="495"/>
        <end position="512"/>
    </location>
</feature>
<evidence type="ECO:0000259" key="4">
    <source>
        <dbReference type="PROSITE" id="PS50086"/>
    </source>
</evidence>
<dbReference type="PRINTS" id="PR00633">
    <property type="entry name" value="RCCNDNSATION"/>
</dbReference>
<dbReference type="EMBL" id="BSXW01000618">
    <property type="protein sequence ID" value="GMF26624.1"/>
    <property type="molecule type" value="Genomic_DNA"/>
</dbReference>
<dbReference type="InterPro" id="IPR000195">
    <property type="entry name" value="Rab-GAP-TBC_dom"/>
</dbReference>
<reference evidence="5" key="1">
    <citation type="submission" date="2023-04" db="EMBL/GenBank/DDBJ databases">
        <title>Phytophthora lilii NBRC 32176.</title>
        <authorList>
            <person name="Ichikawa N."/>
            <person name="Sato H."/>
            <person name="Tonouchi N."/>
        </authorList>
    </citation>
    <scope>NUCLEOTIDE SEQUENCE</scope>
    <source>
        <strain evidence="5">NBRC 32176</strain>
    </source>
</reference>
<dbReference type="PANTHER" id="PTHR22870">
    <property type="entry name" value="REGULATOR OF CHROMOSOME CONDENSATION"/>
    <property type="match status" value="1"/>
</dbReference>
<dbReference type="Gene3D" id="3.30.1520.10">
    <property type="entry name" value="Phox-like domain"/>
    <property type="match status" value="1"/>
</dbReference>
<dbReference type="PROSITE" id="PS00626">
    <property type="entry name" value="RCC1_2"/>
    <property type="match status" value="2"/>
</dbReference>
<feature type="repeat" description="RCC1" evidence="2">
    <location>
        <begin position="855"/>
        <end position="906"/>
    </location>
</feature>
<feature type="repeat" description="RCC1" evidence="2">
    <location>
        <begin position="689"/>
        <end position="741"/>
    </location>
</feature>
<feature type="repeat" description="RCC1" evidence="2">
    <location>
        <begin position="513"/>
        <end position="561"/>
    </location>
</feature>
<dbReference type="Proteomes" id="UP001165083">
    <property type="component" value="Unassembled WGS sequence"/>
</dbReference>
<feature type="compositionally biased region" description="Basic and acidic residues" evidence="3">
    <location>
        <begin position="176"/>
        <end position="187"/>
    </location>
</feature>
<dbReference type="Gene3D" id="2.130.10.30">
    <property type="entry name" value="Regulator of chromosome condensation 1/beta-lactamase-inhibitor protein II"/>
    <property type="match status" value="2"/>
</dbReference>
<dbReference type="InterPro" id="IPR009091">
    <property type="entry name" value="RCC1/BLIP-II"/>
</dbReference>
<dbReference type="InterPro" id="IPR036871">
    <property type="entry name" value="PX_dom_sf"/>
</dbReference>
<feature type="compositionally biased region" description="Polar residues" evidence="3">
    <location>
        <begin position="402"/>
        <end position="416"/>
    </location>
</feature>
<evidence type="ECO:0000256" key="1">
    <source>
        <dbReference type="ARBA" id="ARBA00022737"/>
    </source>
</evidence>
<protein>
    <submittedName>
        <fullName evidence="5">Unnamed protein product</fullName>
    </submittedName>
</protein>
<proteinExistence type="predicted"/>
<name>A0A9W6U5Y2_9STRA</name>
<evidence type="ECO:0000313" key="6">
    <source>
        <dbReference type="Proteomes" id="UP001165083"/>
    </source>
</evidence>
<feature type="region of interest" description="Disordered" evidence="3">
    <location>
        <begin position="153"/>
        <end position="187"/>
    </location>
</feature>
<dbReference type="InterPro" id="IPR001683">
    <property type="entry name" value="PX_dom"/>
</dbReference>
<keyword evidence="1" id="KW-0677">Repeat</keyword>
<dbReference type="SUPFAM" id="SSF47923">
    <property type="entry name" value="Ypt/Rab-GAP domain of gyp1p"/>
    <property type="match status" value="2"/>
</dbReference>
<feature type="repeat" description="RCC1" evidence="2">
    <location>
        <begin position="637"/>
        <end position="688"/>
    </location>
</feature>
<dbReference type="Pfam" id="PF25390">
    <property type="entry name" value="WD40_RLD"/>
    <property type="match status" value="1"/>
</dbReference>
<dbReference type="PROSITE" id="PS50086">
    <property type="entry name" value="TBC_RABGAP"/>
    <property type="match status" value="1"/>
</dbReference>
<gene>
    <name evidence="5" type="ORF">Plil01_001107800</name>
</gene>
<feature type="region of interest" description="Disordered" evidence="3">
    <location>
        <begin position="939"/>
        <end position="977"/>
    </location>
</feature>
<evidence type="ECO:0000313" key="5">
    <source>
        <dbReference type="EMBL" id="GMF26624.1"/>
    </source>
</evidence>
<organism evidence="5 6">
    <name type="scientific">Phytophthora lilii</name>
    <dbReference type="NCBI Taxonomy" id="2077276"/>
    <lineage>
        <taxon>Eukaryota</taxon>
        <taxon>Sar</taxon>
        <taxon>Stramenopiles</taxon>
        <taxon>Oomycota</taxon>
        <taxon>Peronosporomycetes</taxon>
        <taxon>Peronosporales</taxon>
        <taxon>Peronosporaceae</taxon>
        <taxon>Phytophthora</taxon>
    </lineage>
</organism>